<dbReference type="Pfam" id="PF00126">
    <property type="entry name" value="HTH_1"/>
    <property type="match status" value="1"/>
</dbReference>
<keyword evidence="4" id="KW-0804">Transcription</keyword>
<feature type="domain" description="HTH lysR-type" evidence="5">
    <location>
        <begin position="3"/>
        <end position="60"/>
    </location>
</feature>
<evidence type="ECO:0000259" key="5">
    <source>
        <dbReference type="PROSITE" id="PS50931"/>
    </source>
</evidence>
<dbReference type="PANTHER" id="PTHR30346:SF0">
    <property type="entry name" value="HCA OPERON TRANSCRIPTIONAL ACTIVATOR HCAR"/>
    <property type="match status" value="1"/>
</dbReference>
<comment type="similarity">
    <text evidence="1">Belongs to the LysR transcriptional regulatory family.</text>
</comment>
<dbReference type="InterPro" id="IPR036390">
    <property type="entry name" value="WH_DNA-bd_sf"/>
</dbReference>
<evidence type="ECO:0000256" key="4">
    <source>
        <dbReference type="ARBA" id="ARBA00023163"/>
    </source>
</evidence>
<dbReference type="Pfam" id="PF03466">
    <property type="entry name" value="LysR_substrate"/>
    <property type="match status" value="1"/>
</dbReference>
<dbReference type="GO" id="GO:0003677">
    <property type="term" value="F:DNA binding"/>
    <property type="evidence" value="ECO:0007669"/>
    <property type="project" value="UniProtKB-KW"/>
</dbReference>
<dbReference type="SUPFAM" id="SSF53850">
    <property type="entry name" value="Periplasmic binding protein-like II"/>
    <property type="match status" value="1"/>
</dbReference>
<dbReference type="AlphaFoldDB" id="A0A840LJ68"/>
<evidence type="ECO:0000313" key="7">
    <source>
        <dbReference type="Proteomes" id="UP000562027"/>
    </source>
</evidence>
<dbReference type="GO" id="GO:0032993">
    <property type="term" value="C:protein-DNA complex"/>
    <property type="evidence" value="ECO:0007669"/>
    <property type="project" value="TreeGrafter"/>
</dbReference>
<dbReference type="GO" id="GO:0003700">
    <property type="term" value="F:DNA-binding transcription factor activity"/>
    <property type="evidence" value="ECO:0007669"/>
    <property type="project" value="InterPro"/>
</dbReference>
<dbReference type="Gene3D" id="1.10.10.10">
    <property type="entry name" value="Winged helix-like DNA-binding domain superfamily/Winged helix DNA-binding domain"/>
    <property type="match status" value="1"/>
</dbReference>
<dbReference type="CDD" id="cd05466">
    <property type="entry name" value="PBP2_LTTR_substrate"/>
    <property type="match status" value="1"/>
</dbReference>
<evidence type="ECO:0000256" key="2">
    <source>
        <dbReference type="ARBA" id="ARBA00023015"/>
    </source>
</evidence>
<dbReference type="InterPro" id="IPR036388">
    <property type="entry name" value="WH-like_DNA-bd_sf"/>
</dbReference>
<dbReference type="InterPro" id="IPR005119">
    <property type="entry name" value="LysR_subst-bd"/>
</dbReference>
<dbReference type="PRINTS" id="PR00039">
    <property type="entry name" value="HTHLYSR"/>
</dbReference>
<gene>
    <name evidence="6" type="ORF">HNP55_004818</name>
</gene>
<keyword evidence="2" id="KW-0805">Transcription regulation</keyword>
<comment type="caution">
    <text evidence="6">The sequence shown here is derived from an EMBL/GenBank/DDBJ whole genome shotgun (WGS) entry which is preliminary data.</text>
</comment>
<reference evidence="6 7" key="1">
    <citation type="submission" date="2020-08" db="EMBL/GenBank/DDBJ databases">
        <title>Functional genomics of gut bacteria from endangered species of beetles.</title>
        <authorList>
            <person name="Carlos-Shanley C."/>
        </authorList>
    </citation>
    <scope>NUCLEOTIDE SEQUENCE [LARGE SCALE GENOMIC DNA]</scope>
    <source>
        <strain evidence="6 7">S00239</strain>
    </source>
</reference>
<dbReference type="RefSeq" id="WP_184304903.1">
    <property type="nucleotide sequence ID" value="NZ_JACHLP010000021.1"/>
</dbReference>
<protein>
    <submittedName>
        <fullName evidence="6">DNA-binding transcriptional LysR family regulator</fullName>
    </submittedName>
</protein>
<proteinExistence type="inferred from homology"/>
<keyword evidence="7" id="KW-1185">Reference proteome</keyword>
<dbReference type="Gene3D" id="3.40.190.290">
    <property type="match status" value="1"/>
</dbReference>
<sequence>MRVEYKQLAIFVAVADGGTLGHASEQMHLTQAAVSMQLRALQERLNITLVVRNGRGLTLTEEGLRLLPKAREALGSAQAFERAVGAPLRALAVEAAPLNIGTILDPNFIRLGELLAGLSATLPQRRPELRQGTSGWVRRELRAGRLDVGFYLGDSDDKQFRRQQLARLRYVVIGPRGWRGRMRGDWQALAQLPWIWTPPDSVHNRLLSPIFRGLGLRPRVAASVDQEASMLDLVRAGLGLSLAREDVALRESHQSGLSLLREPGLETDLSLIAPLQARDAGTQESVELVFAAARRIWL</sequence>
<dbReference type="EMBL" id="JACHLP010000021">
    <property type="protein sequence ID" value="MBB4846258.1"/>
    <property type="molecule type" value="Genomic_DNA"/>
</dbReference>
<dbReference type="InterPro" id="IPR000847">
    <property type="entry name" value="LysR_HTH_N"/>
</dbReference>
<dbReference type="PANTHER" id="PTHR30346">
    <property type="entry name" value="TRANSCRIPTIONAL DUAL REGULATOR HCAR-RELATED"/>
    <property type="match status" value="1"/>
</dbReference>
<accession>A0A840LJ68</accession>
<name>A0A840LJ68_9BURK</name>
<dbReference type="PROSITE" id="PS50931">
    <property type="entry name" value="HTH_LYSR"/>
    <property type="match status" value="1"/>
</dbReference>
<dbReference type="SUPFAM" id="SSF46785">
    <property type="entry name" value="Winged helix' DNA-binding domain"/>
    <property type="match status" value="1"/>
</dbReference>
<dbReference type="Proteomes" id="UP000562027">
    <property type="component" value="Unassembled WGS sequence"/>
</dbReference>
<evidence type="ECO:0000313" key="6">
    <source>
        <dbReference type="EMBL" id="MBB4846258.1"/>
    </source>
</evidence>
<evidence type="ECO:0000256" key="3">
    <source>
        <dbReference type="ARBA" id="ARBA00023125"/>
    </source>
</evidence>
<evidence type="ECO:0000256" key="1">
    <source>
        <dbReference type="ARBA" id="ARBA00009437"/>
    </source>
</evidence>
<keyword evidence="3 6" id="KW-0238">DNA-binding</keyword>
<organism evidence="6 7">
    <name type="scientific">Roseateles oligotrophus</name>
    <dbReference type="NCBI Taxonomy" id="1769250"/>
    <lineage>
        <taxon>Bacteria</taxon>
        <taxon>Pseudomonadati</taxon>
        <taxon>Pseudomonadota</taxon>
        <taxon>Betaproteobacteria</taxon>
        <taxon>Burkholderiales</taxon>
        <taxon>Sphaerotilaceae</taxon>
        <taxon>Roseateles</taxon>
    </lineage>
</organism>